<evidence type="ECO:0000313" key="2">
    <source>
        <dbReference type="Proteomes" id="UP001062846"/>
    </source>
</evidence>
<keyword evidence="2" id="KW-1185">Reference proteome</keyword>
<sequence length="295" mass="32079">MSTTSPASGDSNPEKDFEYAADDDYNTEPEIIVTRETESEAEPRMGQEAESRFTSGAEASTSAPSDDDLLIRASCAPMPITSPGVVAKLGPISKTLNSTARELACDALRAQSCRLASTLLDYKPSCKGVLKRKEKKKDGEPSEKDQQRKENQPISDPTQKKRKRPPETEGAQKKRQLGVRLPKIGYTAAEWLTPLRADEVFEAALLGLNIPLKAVEPNADEMSRRGIPRPAIPTKTANPPRNRGSSDQQLLQEKKQKTNEDAPPPNVSQPPSSTIARASPAKEQKGILLIPTSTP</sequence>
<name>A0ACC0P453_RHOML</name>
<dbReference type="EMBL" id="CM046391">
    <property type="protein sequence ID" value="KAI8560437.1"/>
    <property type="molecule type" value="Genomic_DNA"/>
</dbReference>
<reference evidence="1" key="1">
    <citation type="submission" date="2022-02" db="EMBL/GenBank/DDBJ databases">
        <title>Plant Genome Project.</title>
        <authorList>
            <person name="Zhang R.-G."/>
        </authorList>
    </citation>
    <scope>NUCLEOTIDE SEQUENCE</scope>
    <source>
        <strain evidence="1">AT1</strain>
    </source>
</reference>
<accession>A0ACC0P453</accession>
<organism evidence="1 2">
    <name type="scientific">Rhododendron molle</name>
    <name type="common">Chinese azalea</name>
    <name type="synonym">Azalea mollis</name>
    <dbReference type="NCBI Taxonomy" id="49168"/>
    <lineage>
        <taxon>Eukaryota</taxon>
        <taxon>Viridiplantae</taxon>
        <taxon>Streptophyta</taxon>
        <taxon>Embryophyta</taxon>
        <taxon>Tracheophyta</taxon>
        <taxon>Spermatophyta</taxon>
        <taxon>Magnoliopsida</taxon>
        <taxon>eudicotyledons</taxon>
        <taxon>Gunneridae</taxon>
        <taxon>Pentapetalae</taxon>
        <taxon>asterids</taxon>
        <taxon>Ericales</taxon>
        <taxon>Ericaceae</taxon>
        <taxon>Ericoideae</taxon>
        <taxon>Rhodoreae</taxon>
        <taxon>Rhododendron</taxon>
    </lineage>
</organism>
<comment type="caution">
    <text evidence="1">The sequence shown here is derived from an EMBL/GenBank/DDBJ whole genome shotgun (WGS) entry which is preliminary data.</text>
</comment>
<protein>
    <submittedName>
        <fullName evidence="1">Uncharacterized protein</fullName>
    </submittedName>
</protein>
<evidence type="ECO:0000313" key="1">
    <source>
        <dbReference type="EMBL" id="KAI8560437.1"/>
    </source>
</evidence>
<dbReference type="Proteomes" id="UP001062846">
    <property type="component" value="Chromosome 4"/>
</dbReference>
<gene>
    <name evidence="1" type="ORF">RHMOL_Rhmol04G0255100</name>
</gene>
<proteinExistence type="predicted"/>